<dbReference type="AlphaFoldDB" id="A0AA88KEM4"/>
<name>A0AA88KEM4_NAELO</name>
<keyword evidence="2" id="KW-1185">Reference proteome</keyword>
<evidence type="ECO:0000313" key="2">
    <source>
        <dbReference type="Proteomes" id="UP000816034"/>
    </source>
</evidence>
<proteinExistence type="predicted"/>
<reference evidence="1 2" key="1">
    <citation type="journal article" date="2018" name="BMC Genomics">
        <title>The genome of Naegleria lovaniensis, the basis for a comparative approach to unravel pathogenicity factors of the human pathogenic amoeba N. fowleri.</title>
        <authorList>
            <person name="Liechti N."/>
            <person name="Schurch N."/>
            <person name="Bruggmann R."/>
            <person name="Wittwer M."/>
        </authorList>
    </citation>
    <scope>NUCLEOTIDE SEQUENCE [LARGE SCALE GENOMIC DNA]</scope>
    <source>
        <strain evidence="1 2">ATCC 30569</strain>
    </source>
</reference>
<gene>
    <name evidence="1" type="ORF">C9374_010157</name>
</gene>
<evidence type="ECO:0000313" key="1">
    <source>
        <dbReference type="EMBL" id="KAG2375153.1"/>
    </source>
</evidence>
<organism evidence="1 2">
    <name type="scientific">Naegleria lovaniensis</name>
    <name type="common">Amoeba</name>
    <dbReference type="NCBI Taxonomy" id="51637"/>
    <lineage>
        <taxon>Eukaryota</taxon>
        <taxon>Discoba</taxon>
        <taxon>Heterolobosea</taxon>
        <taxon>Tetramitia</taxon>
        <taxon>Eutetramitia</taxon>
        <taxon>Vahlkampfiidae</taxon>
        <taxon>Naegleria</taxon>
    </lineage>
</organism>
<accession>A0AA88KEM4</accession>
<sequence length="139" mass="15755">MSFQNIRDAFHLFSNDKVLQAHDLLIHHFGPNFKTFISKVSDQDLVLDSNDVDMIRLIYRDGALAKMLLHEFNCSDGWNLCVDKDRAKTYYKRSGQVSQQYFGTGTNSSCIDGVTDDAPLHVIKIEGEIDAPIFNLLSI</sequence>
<dbReference type="EMBL" id="PYSW02000040">
    <property type="protein sequence ID" value="KAG2375153.1"/>
    <property type="molecule type" value="Genomic_DNA"/>
</dbReference>
<protein>
    <submittedName>
        <fullName evidence="1">Uncharacterized protein</fullName>
    </submittedName>
</protein>
<dbReference type="GeneID" id="68102611"/>
<comment type="caution">
    <text evidence="1">The sequence shown here is derived from an EMBL/GenBank/DDBJ whole genome shotgun (WGS) entry which is preliminary data.</text>
</comment>
<dbReference type="Proteomes" id="UP000816034">
    <property type="component" value="Unassembled WGS sequence"/>
</dbReference>
<dbReference type="RefSeq" id="XP_044544327.1">
    <property type="nucleotide sequence ID" value="XM_044685670.1"/>
</dbReference>